<dbReference type="PANTHER" id="PTHR31018">
    <property type="entry name" value="SPORULATION-SPECIFIC PROTEIN-RELATED"/>
    <property type="match status" value="1"/>
</dbReference>
<keyword evidence="2" id="KW-0732">Signal</keyword>
<feature type="compositionally biased region" description="Low complexity" evidence="4">
    <location>
        <begin position="18"/>
        <end position="74"/>
    </location>
</feature>
<comment type="subcellular location">
    <subcellularLocation>
        <location evidence="1">Cell envelope</location>
    </subcellularLocation>
</comment>
<proteinExistence type="predicted"/>
<accession>A0ABY7H6R1</accession>
<dbReference type="InterPro" id="IPR032675">
    <property type="entry name" value="LRR_dom_sf"/>
</dbReference>
<dbReference type="SUPFAM" id="SSF52058">
    <property type="entry name" value="L domain-like"/>
    <property type="match status" value="1"/>
</dbReference>
<sequence length="441" mass="45146">MSTPDRLAWALALAACGPAAPTESAGTEATTSATEVTTSATTTTTEATTSATTSTTEAATSESPTEPTTTGGSPLDCDAVCDEPWTFDGDLSITPGQDPADFECMREVTGRLEITGFSGPLPGQLRALQQVGDLLLIVENDGLADLASLECLRRADEVFILDNPALVDVSALAGMETTAALTVEFCDALVDLSPLSNIAGVRRLSFRFDPVLAALPALPVGTSLDRLTIEQCPALTTLDALAGVRGTPASIQLLRSTGLASIAGLGGLWDTGDLSTGSLILHDLPLPSLAGLEAMQGAGMLEIAGLPQLDSLAPLGGLRRVSQLRLHDLPALASLSGLSSLERLDTLELGRCVPGSGPPIVDLTGLGAVTEMQALHLADGPALQSLAGLDALATGPNEVIAVDNPALDPDEFAAFVAAHAVPVSCQDPPEACICTWPEVMP</sequence>
<evidence type="ECO:0000256" key="1">
    <source>
        <dbReference type="ARBA" id="ARBA00004196"/>
    </source>
</evidence>
<gene>
    <name evidence="5" type="ORF">O0S08_01390</name>
</gene>
<organism evidence="5 6">
    <name type="scientific">Nannocystis punicea</name>
    <dbReference type="NCBI Taxonomy" id="2995304"/>
    <lineage>
        <taxon>Bacteria</taxon>
        <taxon>Pseudomonadati</taxon>
        <taxon>Myxococcota</taxon>
        <taxon>Polyangia</taxon>
        <taxon>Nannocystales</taxon>
        <taxon>Nannocystaceae</taxon>
        <taxon>Nannocystis</taxon>
    </lineage>
</organism>
<name>A0ABY7H6R1_9BACT</name>
<evidence type="ECO:0000313" key="5">
    <source>
        <dbReference type="EMBL" id="WAS94787.1"/>
    </source>
</evidence>
<evidence type="ECO:0000256" key="2">
    <source>
        <dbReference type="ARBA" id="ARBA00022729"/>
    </source>
</evidence>
<evidence type="ECO:0000256" key="4">
    <source>
        <dbReference type="SAM" id="MobiDB-lite"/>
    </source>
</evidence>
<dbReference type="PANTHER" id="PTHR31018:SF3">
    <property type="entry name" value="RECEPTOR PROTEIN-TYROSINE KINASE"/>
    <property type="match status" value="1"/>
</dbReference>
<evidence type="ECO:0000256" key="3">
    <source>
        <dbReference type="ARBA" id="ARBA00023180"/>
    </source>
</evidence>
<dbReference type="RefSeq" id="WP_269037122.1">
    <property type="nucleotide sequence ID" value="NZ_CP114040.1"/>
</dbReference>
<dbReference type="InterPro" id="IPR051648">
    <property type="entry name" value="CWI-Assembly_Regulator"/>
</dbReference>
<dbReference type="Gene3D" id="3.80.10.10">
    <property type="entry name" value="Ribonuclease Inhibitor"/>
    <property type="match status" value="1"/>
</dbReference>
<keyword evidence="3" id="KW-0325">Glycoprotein</keyword>
<keyword evidence="6" id="KW-1185">Reference proteome</keyword>
<evidence type="ECO:0000313" key="6">
    <source>
        <dbReference type="Proteomes" id="UP001164459"/>
    </source>
</evidence>
<dbReference type="EMBL" id="CP114040">
    <property type="protein sequence ID" value="WAS94787.1"/>
    <property type="molecule type" value="Genomic_DNA"/>
</dbReference>
<reference evidence="5" key="1">
    <citation type="submission" date="2022-11" db="EMBL/GenBank/DDBJ databases">
        <title>Minimal conservation of predation-associated metabolite biosynthetic gene clusters underscores biosynthetic potential of Myxococcota including descriptions for ten novel species: Archangium lansinium sp. nov., Myxococcus landrumus sp. nov., Nannocystis bai.</title>
        <authorList>
            <person name="Ahearne A."/>
            <person name="Stevens C."/>
            <person name="Dowd S."/>
        </authorList>
    </citation>
    <scope>NUCLEOTIDE SEQUENCE</scope>
    <source>
        <strain evidence="5">Fl3</strain>
    </source>
</reference>
<feature type="region of interest" description="Disordered" evidence="4">
    <location>
        <begin position="18"/>
        <end position="77"/>
    </location>
</feature>
<dbReference type="Proteomes" id="UP001164459">
    <property type="component" value="Chromosome"/>
</dbReference>
<protein>
    <submittedName>
        <fullName evidence="5">Uncharacterized protein</fullName>
    </submittedName>
</protein>